<dbReference type="Proteomes" id="UP000015106">
    <property type="component" value="Chromosome 4"/>
</dbReference>
<name>A0A8R7U890_TRIUA</name>
<feature type="compositionally biased region" description="Basic and acidic residues" evidence="1">
    <location>
        <begin position="15"/>
        <end position="35"/>
    </location>
</feature>
<feature type="region of interest" description="Disordered" evidence="1">
    <location>
        <begin position="1"/>
        <end position="47"/>
    </location>
</feature>
<dbReference type="EnsemblPlants" id="TuG1812G0400002557.01.T01">
    <property type="protein sequence ID" value="TuG1812G0400002557.01.T01.cds472553"/>
    <property type="gene ID" value="TuG1812G0400002557.01"/>
</dbReference>
<reference evidence="3" key="1">
    <citation type="journal article" date="2013" name="Nature">
        <title>Draft genome of the wheat A-genome progenitor Triticum urartu.</title>
        <authorList>
            <person name="Ling H.Q."/>
            <person name="Zhao S."/>
            <person name="Liu D."/>
            <person name="Wang J."/>
            <person name="Sun H."/>
            <person name="Zhang C."/>
            <person name="Fan H."/>
            <person name="Li D."/>
            <person name="Dong L."/>
            <person name="Tao Y."/>
            <person name="Gao C."/>
            <person name="Wu H."/>
            <person name="Li Y."/>
            <person name="Cui Y."/>
            <person name="Guo X."/>
            <person name="Zheng S."/>
            <person name="Wang B."/>
            <person name="Yu K."/>
            <person name="Liang Q."/>
            <person name="Yang W."/>
            <person name="Lou X."/>
            <person name="Chen J."/>
            <person name="Feng M."/>
            <person name="Jian J."/>
            <person name="Zhang X."/>
            <person name="Luo G."/>
            <person name="Jiang Y."/>
            <person name="Liu J."/>
            <person name="Wang Z."/>
            <person name="Sha Y."/>
            <person name="Zhang B."/>
            <person name="Wu H."/>
            <person name="Tang D."/>
            <person name="Shen Q."/>
            <person name="Xue P."/>
            <person name="Zou S."/>
            <person name="Wang X."/>
            <person name="Liu X."/>
            <person name="Wang F."/>
            <person name="Yang Y."/>
            <person name="An X."/>
            <person name="Dong Z."/>
            <person name="Zhang K."/>
            <person name="Zhang X."/>
            <person name="Luo M.C."/>
            <person name="Dvorak J."/>
            <person name="Tong Y."/>
            <person name="Wang J."/>
            <person name="Yang H."/>
            <person name="Li Z."/>
            <person name="Wang D."/>
            <person name="Zhang A."/>
            <person name="Wang J."/>
        </authorList>
    </citation>
    <scope>NUCLEOTIDE SEQUENCE</scope>
    <source>
        <strain evidence="3">cv. G1812</strain>
    </source>
</reference>
<dbReference type="AlphaFoldDB" id="A0A8R7U890"/>
<sequence>MAMNADVRAASTAKRKVDPRSEDWTRMAMRRHDPSRPPAAGVSRRREQQTIAIYTTSFSLQLLRRCRLHGWCRARDLSAAVVEALGGQGGGGRLWRGVRPHMNEEGLGERR</sequence>
<evidence type="ECO:0000313" key="3">
    <source>
        <dbReference type="Proteomes" id="UP000015106"/>
    </source>
</evidence>
<organism evidence="2 3">
    <name type="scientific">Triticum urartu</name>
    <name type="common">Red wild einkorn</name>
    <name type="synonym">Crithodium urartu</name>
    <dbReference type="NCBI Taxonomy" id="4572"/>
    <lineage>
        <taxon>Eukaryota</taxon>
        <taxon>Viridiplantae</taxon>
        <taxon>Streptophyta</taxon>
        <taxon>Embryophyta</taxon>
        <taxon>Tracheophyta</taxon>
        <taxon>Spermatophyta</taxon>
        <taxon>Magnoliopsida</taxon>
        <taxon>Liliopsida</taxon>
        <taxon>Poales</taxon>
        <taxon>Poaceae</taxon>
        <taxon>BOP clade</taxon>
        <taxon>Pooideae</taxon>
        <taxon>Triticodae</taxon>
        <taxon>Triticeae</taxon>
        <taxon>Triticinae</taxon>
        <taxon>Triticum</taxon>
    </lineage>
</organism>
<proteinExistence type="predicted"/>
<dbReference type="Gramene" id="TuG1812G0400002557.01.T01">
    <property type="protein sequence ID" value="TuG1812G0400002557.01.T01.cds472553"/>
    <property type="gene ID" value="TuG1812G0400002557.01"/>
</dbReference>
<reference evidence="2" key="3">
    <citation type="submission" date="2022-06" db="UniProtKB">
        <authorList>
            <consortium name="EnsemblPlants"/>
        </authorList>
    </citation>
    <scope>IDENTIFICATION</scope>
</reference>
<evidence type="ECO:0000256" key="1">
    <source>
        <dbReference type="SAM" id="MobiDB-lite"/>
    </source>
</evidence>
<accession>A0A8R7U890</accession>
<feature type="region of interest" description="Disordered" evidence="1">
    <location>
        <begin position="92"/>
        <end position="111"/>
    </location>
</feature>
<keyword evidence="3" id="KW-1185">Reference proteome</keyword>
<reference evidence="2" key="2">
    <citation type="submission" date="2018-03" db="EMBL/GenBank/DDBJ databases">
        <title>The Triticum urartu genome reveals the dynamic nature of wheat genome evolution.</title>
        <authorList>
            <person name="Ling H."/>
            <person name="Ma B."/>
            <person name="Shi X."/>
            <person name="Liu H."/>
            <person name="Dong L."/>
            <person name="Sun H."/>
            <person name="Cao Y."/>
            <person name="Gao Q."/>
            <person name="Zheng S."/>
            <person name="Li Y."/>
            <person name="Yu Y."/>
            <person name="Du H."/>
            <person name="Qi M."/>
            <person name="Li Y."/>
            <person name="Yu H."/>
            <person name="Cui Y."/>
            <person name="Wang N."/>
            <person name="Chen C."/>
            <person name="Wu H."/>
            <person name="Zhao Y."/>
            <person name="Zhang J."/>
            <person name="Li Y."/>
            <person name="Zhou W."/>
            <person name="Zhang B."/>
            <person name="Hu W."/>
            <person name="Eijk M."/>
            <person name="Tang J."/>
            <person name="Witsenboer H."/>
            <person name="Zhao S."/>
            <person name="Li Z."/>
            <person name="Zhang A."/>
            <person name="Wang D."/>
            <person name="Liang C."/>
        </authorList>
    </citation>
    <scope>NUCLEOTIDE SEQUENCE [LARGE SCALE GENOMIC DNA]</scope>
    <source>
        <strain evidence="2">cv. G1812</strain>
    </source>
</reference>
<evidence type="ECO:0000313" key="2">
    <source>
        <dbReference type="EnsemblPlants" id="TuG1812G0400002557.01.T01.cds472553"/>
    </source>
</evidence>
<feature type="compositionally biased region" description="Basic and acidic residues" evidence="1">
    <location>
        <begin position="101"/>
        <end position="111"/>
    </location>
</feature>
<protein>
    <submittedName>
        <fullName evidence="2">Uncharacterized protein</fullName>
    </submittedName>
</protein>